<proteinExistence type="predicted"/>
<evidence type="ECO:0000313" key="2">
    <source>
        <dbReference type="Proteomes" id="UP001151760"/>
    </source>
</evidence>
<name>A0ABQ4ZZ04_9ASTR</name>
<evidence type="ECO:0000313" key="1">
    <source>
        <dbReference type="EMBL" id="GJS94521.1"/>
    </source>
</evidence>
<reference evidence="1" key="2">
    <citation type="submission" date="2022-01" db="EMBL/GenBank/DDBJ databases">
        <authorList>
            <person name="Yamashiro T."/>
            <person name="Shiraishi A."/>
            <person name="Satake H."/>
            <person name="Nakayama K."/>
        </authorList>
    </citation>
    <scope>NUCLEOTIDE SEQUENCE</scope>
</reference>
<sequence>MERTMLTFGGRGTSTQVSLSMRALYSSHIACFQLGSRRAWKGDLGMREEVVTWKLYLGLAFTIPTLERVTIGCCEVDGGGGGGGGEVFGGSVVFSGDGVGNGVRGVVCGVVCGVGLSWSHGAEWKDSFVKCDMTGNNDFVGVQVKALISTMIVRVLEKDKWCGTRGKFVRWKGVRVTKASKRACKRLVC</sequence>
<dbReference type="EMBL" id="BQNB010011737">
    <property type="protein sequence ID" value="GJS94521.1"/>
    <property type="molecule type" value="Genomic_DNA"/>
</dbReference>
<accession>A0ABQ4ZZ04</accession>
<reference evidence="1" key="1">
    <citation type="journal article" date="2022" name="Int. J. Mol. Sci.">
        <title>Draft Genome of Tanacetum Coccineum: Genomic Comparison of Closely Related Tanacetum-Family Plants.</title>
        <authorList>
            <person name="Yamashiro T."/>
            <person name="Shiraishi A."/>
            <person name="Nakayama K."/>
            <person name="Satake H."/>
        </authorList>
    </citation>
    <scope>NUCLEOTIDE SEQUENCE</scope>
</reference>
<keyword evidence="2" id="KW-1185">Reference proteome</keyword>
<gene>
    <name evidence="1" type="ORF">Tco_0801489</name>
</gene>
<protein>
    <submittedName>
        <fullName evidence="1">Uncharacterized protein</fullName>
    </submittedName>
</protein>
<dbReference type="Proteomes" id="UP001151760">
    <property type="component" value="Unassembled WGS sequence"/>
</dbReference>
<organism evidence="1 2">
    <name type="scientific">Tanacetum coccineum</name>
    <dbReference type="NCBI Taxonomy" id="301880"/>
    <lineage>
        <taxon>Eukaryota</taxon>
        <taxon>Viridiplantae</taxon>
        <taxon>Streptophyta</taxon>
        <taxon>Embryophyta</taxon>
        <taxon>Tracheophyta</taxon>
        <taxon>Spermatophyta</taxon>
        <taxon>Magnoliopsida</taxon>
        <taxon>eudicotyledons</taxon>
        <taxon>Gunneridae</taxon>
        <taxon>Pentapetalae</taxon>
        <taxon>asterids</taxon>
        <taxon>campanulids</taxon>
        <taxon>Asterales</taxon>
        <taxon>Asteraceae</taxon>
        <taxon>Asteroideae</taxon>
        <taxon>Anthemideae</taxon>
        <taxon>Anthemidinae</taxon>
        <taxon>Tanacetum</taxon>
    </lineage>
</organism>
<comment type="caution">
    <text evidence="1">The sequence shown here is derived from an EMBL/GenBank/DDBJ whole genome shotgun (WGS) entry which is preliminary data.</text>
</comment>